<gene>
    <name evidence="3" type="ORF">K489DRAFT_409567</name>
</gene>
<protein>
    <submittedName>
        <fullName evidence="3">Uncharacterized protein</fullName>
    </submittedName>
</protein>
<dbReference type="AlphaFoldDB" id="A0A6J3MAB8"/>
<organism evidence="3">
    <name type="scientific">Dissoconium aciculare CBS 342.82</name>
    <dbReference type="NCBI Taxonomy" id="1314786"/>
    <lineage>
        <taxon>Eukaryota</taxon>
        <taxon>Fungi</taxon>
        <taxon>Dikarya</taxon>
        <taxon>Ascomycota</taxon>
        <taxon>Pezizomycotina</taxon>
        <taxon>Dothideomycetes</taxon>
        <taxon>Dothideomycetidae</taxon>
        <taxon>Mycosphaerellales</taxon>
        <taxon>Dissoconiaceae</taxon>
        <taxon>Dissoconium</taxon>
    </lineage>
</organism>
<name>A0A6J3MAB8_9PEZI</name>
<feature type="region of interest" description="Disordered" evidence="1">
    <location>
        <begin position="198"/>
        <end position="237"/>
    </location>
</feature>
<evidence type="ECO:0000313" key="3">
    <source>
        <dbReference type="RefSeq" id="XP_033460798.1"/>
    </source>
</evidence>
<reference evidence="3" key="2">
    <citation type="submission" date="2020-04" db="EMBL/GenBank/DDBJ databases">
        <authorList>
            <consortium name="NCBI Genome Project"/>
        </authorList>
    </citation>
    <scope>NUCLEOTIDE SEQUENCE</scope>
    <source>
        <strain evidence="3">CBS 342.82</strain>
    </source>
</reference>
<accession>A0A6J3MAB8</accession>
<feature type="compositionally biased region" description="Basic and acidic residues" evidence="1">
    <location>
        <begin position="10"/>
        <end position="21"/>
    </location>
</feature>
<dbReference type="RefSeq" id="XP_033460798.1">
    <property type="nucleotide sequence ID" value="XM_033607600.1"/>
</dbReference>
<evidence type="ECO:0000313" key="2">
    <source>
        <dbReference type="Proteomes" id="UP000504637"/>
    </source>
</evidence>
<dbReference type="GeneID" id="54365399"/>
<dbReference type="Proteomes" id="UP000504637">
    <property type="component" value="Unplaced"/>
</dbReference>
<sequence>MANSESTEEDLTKSFNHRESPEAATSPIEIARIRSKIEEIGSAYNTLEQNIYRVSQARPHDTRRHVEALEMRFRSHVAAAEKRQSELEAMNGDLEQRLAESELCNSRLKQRMNDLEIIVKRSLPSSDDVQTTAAEHKRLREYSPGYHPARPKSEPFVRKKSSDGENQGSPLHDHSQFDQSSILDQNSAALDLTMSDVANHNSKFSPLRRTSRPHKIVKRENFESWKGKGLAGAPRKH</sequence>
<feature type="region of interest" description="Disordered" evidence="1">
    <location>
        <begin position="1"/>
        <end position="26"/>
    </location>
</feature>
<reference evidence="3" key="1">
    <citation type="submission" date="2020-01" db="EMBL/GenBank/DDBJ databases">
        <authorList>
            <consortium name="DOE Joint Genome Institute"/>
            <person name="Haridas S."/>
            <person name="Albert R."/>
            <person name="Binder M."/>
            <person name="Bloem J."/>
            <person name="Labutti K."/>
            <person name="Salamov A."/>
            <person name="Andreopoulos B."/>
            <person name="Baker S.E."/>
            <person name="Barry K."/>
            <person name="Bills G."/>
            <person name="Bluhm B.H."/>
            <person name="Cannon C."/>
            <person name="Castanera R."/>
            <person name="Culley D.E."/>
            <person name="Daum C."/>
            <person name="Ezra D."/>
            <person name="Gonzalez J.B."/>
            <person name="Henrissat B."/>
            <person name="Kuo A."/>
            <person name="Liang C."/>
            <person name="Lipzen A."/>
            <person name="Lutzoni F."/>
            <person name="Magnuson J."/>
            <person name="Mondo S."/>
            <person name="Nolan M."/>
            <person name="Ohm R."/>
            <person name="Pangilinan J."/>
            <person name="Park H.-J."/>
            <person name="Ramirez L."/>
            <person name="Alfaro M."/>
            <person name="Sun H."/>
            <person name="Tritt A."/>
            <person name="Yoshinaga Y."/>
            <person name="Zwiers L.-H."/>
            <person name="Turgeon B.G."/>
            <person name="Goodwin S.B."/>
            <person name="Spatafora J.W."/>
            <person name="Crous P.W."/>
            <person name="Grigoriev I.V."/>
        </authorList>
    </citation>
    <scope>NUCLEOTIDE SEQUENCE</scope>
    <source>
        <strain evidence="3">CBS 342.82</strain>
    </source>
</reference>
<keyword evidence="2" id="KW-1185">Reference proteome</keyword>
<proteinExistence type="predicted"/>
<reference evidence="3" key="3">
    <citation type="submission" date="2025-08" db="UniProtKB">
        <authorList>
            <consortium name="RefSeq"/>
        </authorList>
    </citation>
    <scope>IDENTIFICATION</scope>
    <source>
        <strain evidence="3">CBS 342.82</strain>
    </source>
</reference>
<feature type="region of interest" description="Disordered" evidence="1">
    <location>
        <begin position="125"/>
        <end position="184"/>
    </location>
</feature>
<feature type="compositionally biased region" description="Basic and acidic residues" evidence="1">
    <location>
        <begin position="151"/>
        <end position="163"/>
    </location>
</feature>
<evidence type="ECO:0000256" key="1">
    <source>
        <dbReference type="SAM" id="MobiDB-lite"/>
    </source>
</evidence>